<dbReference type="InterPro" id="IPR051035">
    <property type="entry name" value="Mito_inheritance_9"/>
</dbReference>
<evidence type="ECO:0000256" key="2">
    <source>
        <dbReference type="ARBA" id="ARBA00005543"/>
    </source>
</evidence>
<dbReference type="AlphaFoldDB" id="A0A3R7LUL3"/>
<dbReference type="SUPFAM" id="SSF56112">
    <property type="entry name" value="Protein kinase-like (PK-like)"/>
    <property type="match status" value="1"/>
</dbReference>
<organism evidence="7 8">
    <name type="scientific">Aspergillus turcosus</name>
    <dbReference type="NCBI Taxonomy" id="1245748"/>
    <lineage>
        <taxon>Eukaryota</taxon>
        <taxon>Fungi</taxon>
        <taxon>Dikarya</taxon>
        <taxon>Ascomycota</taxon>
        <taxon>Pezizomycotina</taxon>
        <taxon>Eurotiomycetes</taxon>
        <taxon>Eurotiomycetidae</taxon>
        <taxon>Eurotiales</taxon>
        <taxon>Aspergillaceae</taxon>
        <taxon>Aspergillus</taxon>
        <taxon>Aspergillus subgen. Fumigati</taxon>
    </lineage>
</organism>
<dbReference type="Proteomes" id="UP000215289">
    <property type="component" value="Unassembled WGS sequence"/>
</dbReference>
<keyword evidence="8" id="KW-1185">Reference proteome</keyword>
<sequence length="524" mass="59836">MVQARNTTSRLRIDPHAYTSGRWLRHDKLEHDSRYIKFDFGALCRRVIDLCPGADAVATCQKIEGASNRVFIFTLNNAKRLVARLPFPLAGPAKLTTASEVATIRYCEYALGLINQVLIDSSITVQAKTSIPIPRILDWHNDAADADNLIGSEYIIMEHAAGVQMREKWHQMTGGQQVRCIDAIYRTIEEVVDLEFPAYGSIYFNNTLDSHYRKSLDKDFCIGPHCGTRYWNCNPGEHRYYGNAKPNHGPWTSLDEYCDGLIDAGISRVPPTNTEVEKKPLYHGSVQTHLRLLERARIVLRQISADHRIQSAATPLLFHPDLHTRNIFVTEDDPSLISSIIDWQAASIEPAFWYADEVPDFATGDDICAKMFEHCSQFHTPKLSGPRLMDENLFRPFLYCYRTWKDGAVGLRHEMIQTSRYWEELGFEGQCLYPVPASEELANHKREYRLFQAAQQLRHDLVDLLNTASDGWVPLENWEATEQAHKELFNGMLQAVLTNPDPDDDEPVKDENTLRSIWPFDIDG</sequence>
<protein>
    <recommendedName>
        <fullName evidence="3">Altered inheritance of mitochondria protein 9, mitochondrial</fullName>
    </recommendedName>
    <alternativeName>
        <fullName evidence="6">Found in mitochondrial proteome protein 29</fullName>
    </alternativeName>
</protein>
<evidence type="ECO:0000313" key="7">
    <source>
        <dbReference type="EMBL" id="RLL93975.1"/>
    </source>
</evidence>
<name>A0A3R7LUL3_9EURO</name>
<evidence type="ECO:0000313" key="8">
    <source>
        <dbReference type="Proteomes" id="UP000215289"/>
    </source>
</evidence>
<keyword evidence="5" id="KW-0496">Mitochondrion</keyword>
<dbReference type="InterPro" id="IPR011009">
    <property type="entry name" value="Kinase-like_dom_sf"/>
</dbReference>
<comment type="similarity">
    <text evidence="2">Belongs to the AIM9 family.</text>
</comment>
<keyword evidence="4" id="KW-0809">Transit peptide</keyword>
<reference evidence="7 8" key="1">
    <citation type="submission" date="2018-08" db="EMBL/GenBank/DDBJ databases">
        <title>Draft genome sequences of two Aspergillus turcosus clinical strains isolated from bronchoalveolar lavage fluid: one azole-susceptible and the other azole-resistant.</title>
        <authorList>
            <person name="Parent-Michaud M."/>
            <person name="Dufresne P.J."/>
            <person name="Fournier E."/>
            <person name="Martineau C."/>
            <person name="Moreira S."/>
            <person name="Perkins V."/>
            <person name="De Repentigny L."/>
            <person name="Dufresne S.F."/>
        </authorList>
    </citation>
    <scope>NUCLEOTIDE SEQUENCE [LARGE SCALE GENOMIC DNA]</scope>
    <source>
        <strain evidence="7">HMR AF 1038</strain>
    </source>
</reference>
<dbReference type="OrthoDB" id="2831558at2759"/>
<gene>
    <name evidence="7" type="ORF">CFD26_101334</name>
</gene>
<dbReference type="STRING" id="1245748.A0A3R7LUL3"/>
<evidence type="ECO:0000256" key="6">
    <source>
        <dbReference type="ARBA" id="ARBA00031849"/>
    </source>
</evidence>
<evidence type="ECO:0000256" key="3">
    <source>
        <dbReference type="ARBA" id="ARBA00016197"/>
    </source>
</evidence>
<dbReference type="GO" id="GO:0005739">
    <property type="term" value="C:mitochondrion"/>
    <property type="evidence" value="ECO:0007669"/>
    <property type="project" value="UniProtKB-SubCell"/>
</dbReference>
<comment type="caution">
    <text evidence="7">The sequence shown here is derived from an EMBL/GenBank/DDBJ whole genome shotgun (WGS) entry which is preliminary data.</text>
</comment>
<evidence type="ECO:0000256" key="4">
    <source>
        <dbReference type="ARBA" id="ARBA00022946"/>
    </source>
</evidence>
<proteinExistence type="inferred from homology"/>
<dbReference type="EMBL" id="NIDN02000244">
    <property type="protein sequence ID" value="RLL93975.1"/>
    <property type="molecule type" value="Genomic_DNA"/>
</dbReference>
<evidence type="ECO:0000256" key="5">
    <source>
        <dbReference type="ARBA" id="ARBA00023128"/>
    </source>
</evidence>
<dbReference type="PANTHER" id="PTHR36091:SF1">
    <property type="entry name" value="ALTERED INHERITANCE OF MITOCHONDRIA PROTEIN 9, MITOCHONDRIAL"/>
    <property type="match status" value="1"/>
</dbReference>
<comment type="subcellular location">
    <subcellularLocation>
        <location evidence="1">Mitochondrion</location>
    </subcellularLocation>
</comment>
<dbReference type="PANTHER" id="PTHR36091">
    <property type="entry name" value="ALTERED INHERITANCE OF MITOCHONDRIA PROTEIN 9, MITOCHONDRIAL"/>
    <property type="match status" value="1"/>
</dbReference>
<evidence type="ECO:0000256" key="1">
    <source>
        <dbReference type="ARBA" id="ARBA00004173"/>
    </source>
</evidence>
<accession>A0A3R7LUL3</accession>